<dbReference type="EMBL" id="JAKIKP010000002">
    <property type="protein sequence ID" value="MCL1141957.1"/>
    <property type="molecule type" value="Genomic_DNA"/>
</dbReference>
<keyword evidence="1" id="KW-0472">Membrane</keyword>
<accession>A0A9X1ZJ73</accession>
<dbReference type="RefSeq" id="WP_248994630.1">
    <property type="nucleotide sequence ID" value="NZ_JAKIKP010000002.1"/>
</dbReference>
<keyword evidence="1" id="KW-0812">Transmembrane</keyword>
<feature type="transmembrane region" description="Helical" evidence="1">
    <location>
        <begin position="6"/>
        <end position="24"/>
    </location>
</feature>
<feature type="transmembrane region" description="Helical" evidence="1">
    <location>
        <begin position="183"/>
        <end position="211"/>
    </location>
</feature>
<dbReference type="AlphaFoldDB" id="A0A9X1ZJ73"/>
<feature type="transmembrane region" description="Helical" evidence="1">
    <location>
        <begin position="70"/>
        <end position="90"/>
    </location>
</feature>
<evidence type="ECO:0000256" key="1">
    <source>
        <dbReference type="SAM" id="Phobius"/>
    </source>
</evidence>
<organism evidence="2 3">
    <name type="scientific">Shewanella gaetbuli</name>
    <dbReference type="NCBI Taxonomy" id="220752"/>
    <lineage>
        <taxon>Bacteria</taxon>
        <taxon>Pseudomonadati</taxon>
        <taxon>Pseudomonadota</taxon>
        <taxon>Gammaproteobacteria</taxon>
        <taxon>Alteromonadales</taxon>
        <taxon>Shewanellaceae</taxon>
        <taxon>Shewanella</taxon>
    </lineage>
</organism>
<gene>
    <name evidence="2" type="ORF">L2672_04495</name>
</gene>
<evidence type="ECO:0000313" key="2">
    <source>
        <dbReference type="EMBL" id="MCL1141957.1"/>
    </source>
</evidence>
<dbReference type="PANTHER" id="PTHR31881:SF6">
    <property type="entry name" value="OS09G0494600 PROTEIN"/>
    <property type="match status" value="1"/>
</dbReference>
<comment type="caution">
    <text evidence="2">The sequence shown here is derived from an EMBL/GenBank/DDBJ whole genome shotgun (WGS) entry which is preliminary data.</text>
</comment>
<feature type="transmembrane region" description="Helical" evidence="1">
    <location>
        <begin position="110"/>
        <end position="128"/>
    </location>
</feature>
<dbReference type="Proteomes" id="UP001139333">
    <property type="component" value="Unassembled WGS sequence"/>
</dbReference>
<keyword evidence="1" id="KW-1133">Transmembrane helix</keyword>
<sequence>MIGTALDYLALITFITCWLGYTQFSKRKAKTANCIARVMHQQRIHWMSQVIAKDVRVAEAALLANLERNIAFFASTTLLILAGVLTLFSQVEKLETVIASIPFSVSPNHALVQVKLALLAGIFVLAFFQFTWSMRQYGFVNVMIGAAPLDKSGRDQNLLAYARQMAVVQDQAAHSYNYGLRSYYFAMAALCWFFHPTAFIFASLVVVYTLYQREFNSRAVQAITLAQQHLEKDPAYKVNE</sequence>
<name>A0A9X1ZJ73_9GAMM</name>
<proteinExistence type="predicted"/>
<reference evidence="2" key="1">
    <citation type="submission" date="2022-01" db="EMBL/GenBank/DDBJ databases">
        <title>Whole genome-based taxonomy of the Shewanellaceae.</title>
        <authorList>
            <person name="Martin-Rodriguez A.J."/>
        </authorList>
    </citation>
    <scope>NUCLEOTIDE SEQUENCE</scope>
    <source>
        <strain evidence="2">DSM 16422</strain>
    </source>
</reference>
<evidence type="ECO:0000313" key="3">
    <source>
        <dbReference type="Proteomes" id="UP001139333"/>
    </source>
</evidence>
<dbReference type="InterPro" id="IPR006747">
    <property type="entry name" value="DUF599"/>
</dbReference>
<protein>
    <submittedName>
        <fullName evidence="2">DUF599 domain-containing protein</fullName>
    </submittedName>
</protein>
<dbReference type="Pfam" id="PF04654">
    <property type="entry name" value="DUF599"/>
    <property type="match status" value="1"/>
</dbReference>
<keyword evidence="3" id="KW-1185">Reference proteome</keyword>
<dbReference type="PANTHER" id="PTHR31881">
    <property type="match status" value="1"/>
</dbReference>